<name>A0A1S1LGF3_MYCCH</name>
<organism evidence="2 3">
    <name type="scientific">Mycobacteroides chelonae</name>
    <name type="common">Mycobacterium chelonae</name>
    <dbReference type="NCBI Taxonomy" id="1774"/>
    <lineage>
        <taxon>Bacteria</taxon>
        <taxon>Bacillati</taxon>
        <taxon>Actinomycetota</taxon>
        <taxon>Actinomycetes</taxon>
        <taxon>Mycobacteriales</taxon>
        <taxon>Mycobacteriaceae</taxon>
        <taxon>Mycobacteroides</taxon>
    </lineage>
</organism>
<dbReference type="AlphaFoldDB" id="A0A1S1LGF3"/>
<protein>
    <recommendedName>
        <fullName evidence="1">DUF6575 domain-containing protein</fullName>
    </recommendedName>
</protein>
<comment type="caution">
    <text evidence="2">The sequence shown here is derived from an EMBL/GenBank/DDBJ whole genome shotgun (WGS) entry which is preliminary data.</text>
</comment>
<evidence type="ECO:0000313" key="2">
    <source>
        <dbReference type="EMBL" id="OHU47361.1"/>
    </source>
</evidence>
<dbReference type="InterPro" id="IPR046482">
    <property type="entry name" value="DUF6575"/>
</dbReference>
<dbReference type="Proteomes" id="UP000180043">
    <property type="component" value="Unassembled WGS sequence"/>
</dbReference>
<dbReference type="EMBL" id="MLIQ01000042">
    <property type="protein sequence ID" value="OHU47361.1"/>
    <property type="molecule type" value="Genomic_DNA"/>
</dbReference>
<evidence type="ECO:0000259" key="1">
    <source>
        <dbReference type="Pfam" id="PF20215"/>
    </source>
</evidence>
<dbReference type="RefSeq" id="WP_070947980.1">
    <property type="nucleotide sequence ID" value="NZ_MLIQ01000042.1"/>
</dbReference>
<sequence length="130" mass="14792">MASDQPRTLRWSAPPLTDLTIDETFVYYDGPRVFTCLSSAGTRYLCAWAQSSEASDRWLCTSITEPRLRQLRSGEVELREAFTAPEHELYVATEYWSAEQELFRAEMLDPTAIPDAWLPALGFRLAAPRS</sequence>
<proteinExistence type="predicted"/>
<dbReference type="Pfam" id="PF20215">
    <property type="entry name" value="DUF6575"/>
    <property type="match status" value="1"/>
</dbReference>
<accession>A0A1S1LGF3</accession>
<gene>
    <name evidence="2" type="ORF">BKG82_27315</name>
</gene>
<reference evidence="2 3" key="1">
    <citation type="submission" date="2016-10" db="EMBL/GenBank/DDBJ databases">
        <title>Evaluation of Human, Veterinary and Environmental Mycobacterium chelonae Isolates by Core Genome Phylogenomic Analysis, Targeted Gene Comparison, and Anti-microbial Susceptibility Patterns: A Tale of Mistaken Identities.</title>
        <authorList>
            <person name="Fogelson S.B."/>
            <person name="Camus A.C."/>
            <person name="Lorenz W."/>
            <person name="Vasireddy R."/>
            <person name="Vasireddy S."/>
            <person name="Smith T."/>
            <person name="Brown-Elliott B.A."/>
            <person name="Wallace R.J.Jr."/>
            <person name="Hasan N.A."/>
            <person name="Reischl U."/>
            <person name="Sanchez S."/>
        </authorList>
    </citation>
    <scope>NUCLEOTIDE SEQUENCE [LARGE SCALE GENOMIC DNA]</scope>
    <source>
        <strain evidence="2 3">15515</strain>
    </source>
</reference>
<feature type="domain" description="DUF6575" evidence="1">
    <location>
        <begin position="16"/>
        <end position="122"/>
    </location>
</feature>
<evidence type="ECO:0000313" key="3">
    <source>
        <dbReference type="Proteomes" id="UP000180043"/>
    </source>
</evidence>